<comment type="subcellular location">
    <subcellularLocation>
        <location evidence="1">Secreted</location>
    </subcellularLocation>
</comment>
<dbReference type="InterPro" id="IPR051398">
    <property type="entry name" value="Polysacch_Deacetylase"/>
</dbReference>
<name>A0A4Q7YYF8_9BACT</name>
<dbReference type="EMBL" id="SHKW01000001">
    <property type="protein sequence ID" value="RZU42514.1"/>
    <property type="molecule type" value="Genomic_DNA"/>
</dbReference>
<dbReference type="PANTHER" id="PTHR34216">
    <property type="match status" value="1"/>
</dbReference>
<dbReference type="SUPFAM" id="SSF88713">
    <property type="entry name" value="Glycoside hydrolase/deacetylase"/>
    <property type="match status" value="1"/>
</dbReference>
<dbReference type="RefSeq" id="WP_130420371.1">
    <property type="nucleotide sequence ID" value="NZ_SHKW01000001.1"/>
</dbReference>
<keyword evidence="5" id="KW-1185">Reference proteome</keyword>
<evidence type="ECO:0000256" key="1">
    <source>
        <dbReference type="ARBA" id="ARBA00004613"/>
    </source>
</evidence>
<reference evidence="4 5" key="1">
    <citation type="submission" date="2019-02" db="EMBL/GenBank/DDBJ databases">
        <title>Genomic Encyclopedia of Archaeal and Bacterial Type Strains, Phase II (KMG-II): from individual species to whole genera.</title>
        <authorList>
            <person name="Goeker M."/>
        </authorList>
    </citation>
    <scope>NUCLEOTIDE SEQUENCE [LARGE SCALE GENOMIC DNA]</scope>
    <source>
        <strain evidence="4 5">DSM 18101</strain>
    </source>
</reference>
<proteinExistence type="predicted"/>
<evidence type="ECO:0000259" key="3">
    <source>
        <dbReference type="PROSITE" id="PS51677"/>
    </source>
</evidence>
<evidence type="ECO:0000313" key="5">
    <source>
        <dbReference type="Proteomes" id="UP000292958"/>
    </source>
</evidence>
<evidence type="ECO:0000313" key="4">
    <source>
        <dbReference type="EMBL" id="RZU42514.1"/>
    </source>
</evidence>
<dbReference type="GO" id="GO:0016810">
    <property type="term" value="F:hydrolase activity, acting on carbon-nitrogen (but not peptide) bonds"/>
    <property type="evidence" value="ECO:0007669"/>
    <property type="project" value="InterPro"/>
</dbReference>
<sequence>MSKRELAAAVLRRSGALTLLERFRSKPGILIVNHHRVGDAASTRFDRDVFSASADAFDMQLKYFKRHFPIVAGEELEDLVSGKTPLKRTYIAVTFDDGYINDYLVSFPILKANGCAGTFFLVPQYVGTSFIPWWDEIAYLVRNSPKSQLTFQTPVPATISLAGDREQAIRNVLRHYKRPDNTDGERFLHELREQAGSILPSTGRRFITWDEAREMKAAGMTIGSHTQTHGILGQMSTDAQRWELTESRKNIEANLKSEIRSLAYPVGIHGAFDEKTEAIARSLGYTMCFSFYGGINTPTHMQPTNLLRMATNRDPLLFRAETVLLSRLGKLPY</sequence>
<gene>
    <name evidence="4" type="ORF">BDD14_4104</name>
</gene>
<dbReference type="Gene3D" id="3.20.20.370">
    <property type="entry name" value="Glycoside hydrolase/deacetylase"/>
    <property type="match status" value="1"/>
</dbReference>
<dbReference type="OrthoDB" id="9778320at2"/>
<accession>A0A4Q7YYF8</accession>
<keyword evidence="2" id="KW-0732">Signal</keyword>
<dbReference type="PANTHER" id="PTHR34216:SF3">
    <property type="entry name" value="POLY-BETA-1,6-N-ACETYL-D-GLUCOSAMINE N-DEACETYLASE"/>
    <property type="match status" value="1"/>
</dbReference>
<dbReference type="Pfam" id="PF01522">
    <property type="entry name" value="Polysacc_deac_1"/>
    <property type="match status" value="1"/>
</dbReference>
<dbReference type="GO" id="GO:0005576">
    <property type="term" value="C:extracellular region"/>
    <property type="evidence" value="ECO:0007669"/>
    <property type="project" value="UniProtKB-SubCell"/>
</dbReference>
<dbReference type="InterPro" id="IPR011330">
    <property type="entry name" value="Glyco_hydro/deAcase_b/a-brl"/>
</dbReference>
<dbReference type="GO" id="GO:0005975">
    <property type="term" value="P:carbohydrate metabolic process"/>
    <property type="evidence" value="ECO:0007669"/>
    <property type="project" value="InterPro"/>
</dbReference>
<evidence type="ECO:0000256" key="2">
    <source>
        <dbReference type="ARBA" id="ARBA00022729"/>
    </source>
</evidence>
<dbReference type="PROSITE" id="PS51677">
    <property type="entry name" value="NODB"/>
    <property type="match status" value="1"/>
</dbReference>
<feature type="domain" description="NodB homology" evidence="3">
    <location>
        <begin position="89"/>
        <end position="333"/>
    </location>
</feature>
<organism evidence="4 5">
    <name type="scientific">Edaphobacter modestus</name>
    <dbReference type="NCBI Taxonomy" id="388466"/>
    <lineage>
        <taxon>Bacteria</taxon>
        <taxon>Pseudomonadati</taxon>
        <taxon>Acidobacteriota</taxon>
        <taxon>Terriglobia</taxon>
        <taxon>Terriglobales</taxon>
        <taxon>Acidobacteriaceae</taxon>
        <taxon>Edaphobacter</taxon>
    </lineage>
</organism>
<dbReference type="InterPro" id="IPR002509">
    <property type="entry name" value="NODB_dom"/>
</dbReference>
<dbReference type="AlphaFoldDB" id="A0A4Q7YYF8"/>
<comment type="caution">
    <text evidence="4">The sequence shown here is derived from an EMBL/GenBank/DDBJ whole genome shotgun (WGS) entry which is preliminary data.</text>
</comment>
<protein>
    <submittedName>
        <fullName evidence="4">Polysaccharide deacetylase</fullName>
    </submittedName>
</protein>
<dbReference type="CDD" id="cd10918">
    <property type="entry name" value="CE4_NodB_like_5s_6s"/>
    <property type="match status" value="1"/>
</dbReference>
<dbReference type="Proteomes" id="UP000292958">
    <property type="component" value="Unassembled WGS sequence"/>
</dbReference>